<evidence type="ECO:0000313" key="3">
    <source>
        <dbReference type="Proteomes" id="UP000015388"/>
    </source>
</evidence>
<feature type="compositionally biased region" description="Pro residues" evidence="1">
    <location>
        <begin position="1"/>
        <end position="14"/>
    </location>
</feature>
<dbReference type="OrthoDB" id="9803979at2"/>
<protein>
    <submittedName>
        <fullName evidence="2">Uncharacterized protein</fullName>
    </submittedName>
</protein>
<proteinExistence type="predicted"/>
<gene>
    <name evidence="2" type="ORF">B841_04750</name>
</gene>
<dbReference type="AlphaFoldDB" id="S5STQ4"/>
<dbReference type="EMBL" id="CP003924">
    <property type="protein sequence ID" value="AGS34427.1"/>
    <property type="molecule type" value="Genomic_DNA"/>
</dbReference>
<evidence type="ECO:0000256" key="1">
    <source>
        <dbReference type="SAM" id="MobiDB-lite"/>
    </source>
</evidence>
<accession>S5STQ4</accession>
<dbReference type="PATRIC" id="fig|1224163.3.peg.952"/>
<dbReference type="eggNOG" id="ENOG5031AQA">
    <property type="taxonomic scope" value="Bacteria"/>
</dbReference>
<reference evidence="2 3" key="1">
    <citation type="submission" date="2012-11" db="EMBL/GenBank/DDBJ databases">
        <title>The complete genome sequence of Corynebacterium maris Coryn-1 (=DSM 45190).</title>
        <authorList>
            <person name="Schaffert L."/>
            <person name="Albersmeier A."/>
            <person name="Kalinowski J."/>
            <person name="Ruckert C."/>
        </authorList>
    </citation>
    <scope>NUCLEOTIDE SEQUENCE [LARGE SCALE GENOMIC DNA]</scope>
    <source>
        <strain evidence="3">Coryn-1</strain>
    </source>
</reference>
<organism evidence="2 3">
    <name type="scientific">Corynebacterium maris DSM 45190</name>
    <dbReference type="NCBI Taxonomy" id="1224163"/>
    <lineage>
        <taxon>Bacteria</taxon>
        <taxon>Bacillati</taxon>
        <taxon>Actinomycetota</taxon>
        <taxon>Actinomycetes</taxon>
        <taxon>Mycobacteriales</taxon>
        <taxon>Corynebacteriaceae</taxon>
        <taxon>Corynebacterium</taxon>
    </lineage>
</organism>
<dbReference type="RefSeq" id="WP_020934360.1">
    <property type="nucleotide sequence ID" value="NC_021915.1"/>
</dbReference>
<dbReference type="Proteomes" id="UP000015388">
    <property type="component" value="Chromosome"/>
</dbReference>
<keyword evidence="3" id="KW-1185">Reference proteome</keyword>
<dbReference type="HOGENOM" id="CLU_105076_0_0_11"/>
<name>S5STQ4_9CORY</name>
<sequence length="196" mass="21809">MTTFPLHPPSPPPLRGDEPVQGTDATVLDFWRFALSDFKMNNVRGYLAEFLVARAIGAAGPRVEWDAYDVVAPDGTTIEVKASAYLQSWEQRTTSRIIFSGLKKRVWDTATGMSEEPTYNAEIYVFAVQTALTHEEYDLLSVSQWQFYVMSRPALQEIGYASIGLSTLRRHAGPAVTYSELADTIQSASVRVRPGN</sequence>
<feature type="region of interest" description="Disordered" evidence="1">
    <location>
        <begin position="1"/>
        <end position="20"/>
    </location>
</feature>
<dbReference type="KEGG" id="cmd:B841_04750"/>
<evidence type="ECO:0000313" key="2">
    <source>
        <dbReference type="EMBL" id="AGS34427.1"/>
    </source>
</evidence>